<dbReference type="PANTHER" id="PTHR13774">
    <property type="entry name" value="PHENAZINE BIOSYNTHESIS PROTEIN"/>
    <property type="match status" value="1"/>
</dbReference>
<reference evidence="3 4" key="1">
    <citation type="submission" date="2018-07" db="EMBL/GenBank/DDBJ databases">
        <title>Genome sequencing of Moraxellaceae gen. HYN0046.</title>
        <authorList>
            <person name="Kim M."/>
            <person name="Yi H."/>
        </authorList>
    </citation>
    <scope>NUCLEOTIDE SEQUENCE [LARGE SCALE GENOMIC DNA]</scope>
    <source>
        <strain evidence="3 4">HYN0046</strain>
    </source>
</reference>
<dbReference type="OrthoDB" id="9788221at2"/>
<dbReference type="PIRSF" id="PIRSF016184">
    <property type="entry name" value="PhzC_PhzF"/>
    <property type="match status" value="1"/>
</dbReference>
<keyword evidence="4" id="KW-1185">Reference proteome</keyword>
<accession>A0A345PAN6</accession>
<dbReference type="PANTHER" id="PTHR13774:SF32">
    <property type="entry name" value="ANTISENSE-ENHANCING SEQUENCE 1"/>
    <property type="match status" value="1"/>
</dbReference>
<dbReference type="RefSeq" id="WP_114900453.1">
    <property type="nucleotide sequence ID" value="NZ_CP031222.1"/>
</dbReference>
<dbReference type="NCBIfam" id="TIGR00654">
    <property type="entry name" value="PhzF_family"/>
    <property type="match status" value="1"/>
</dbReference>
<feature type="active site" evidence="2">
    <location>
        <position position="49"/>
    </location>
</feature>
<dbReference type="EMBL" id="CP031222">
    <property type="protein sequence ID" value="AXI04345.1"/>
    <property type="molecule type" value="Genomic_DNA"/>
</dbReference>
<evidence type="ECO:0000313" key="3">
    <source>
        <dbReference type="EMBL" id="AXI04345.1"/>
    </source>
</evidence>
<evidence type="ECO:0000313" key="4">
    <source>
        <dbReference type="Proteomes" id="UP000253940"/>
    </source>
</evidence>
<evidence type="ECO:0000256" key="1">
    <source>
        <dbReference type="ARBA" id="ARBA00008270"/>
    </source>
</evidence>
<dbReference type="GO" id="GO:0016853">
    <property type="term" value="F:isomerase activity"/>
    <property type="evidence" value="ECO:0007669"/>
    <property type="project" value="TreeGrafter"/>
</dbReference>
<evidence type="ECO:0000256" key="2">
    <source>
        <dbReference type="PIRSR" id="PIRSR016184-1"/>
    </source>
</evidence>
<dbReference type="KEGG" id="mbah:HYN46_16780"/>
<dbReference type="GO" id="GO:0005737">
    <property type="term" value="C:cytoplasm"/>
    <property type="evidence" value="ECO:0007669"/>
    <property type="project" value="TreeGrafter"/>
</dbReference>
<proteinExistence type="inferred from homology"/>
<dbReference type="SUPFAM" id="SSF54506">
    <property type="entry name" value="Diaminopimelate epimerase-like"/>
    <property type="match status" value="1"/>
</dbReference>
<sequence>MANVQISFTLMDVFAHQPLSGNGLSIFSLVEDLSDDLMLSITQEMRQFESIFIKKIDHSPSFAVRIFTMEEELPFAGHPLIGAAAYLHHKSYPKQDEVALSLITESGEVSVCSHHIAGEYWAEMDQGVAKVSSPISEEYFEEILAALNLTQADLIPNLPLQVISTGLPYLIVPLRQNLQHAGIVIKHFEALLTKVGAKFVYVLDVHRREGRTWDNDGRVEDIATGSAAGPAAVYLTLHGHAKVNETIQFKQGQYVGRPSEIFATVSAELPWSVKVRGQVCFVGEGTLTLPR</sequence>
<dbReference type="Pfam" id="PF02567">
    <property type="entry name" value="PhzC-PhzF"/>
    <property type="match status" value="1"/>
</dbReference>
<name>A0A345PAN6_9GAMM</name>
<dbReference type="AlphaFoldDB" id="A0A345PAN6"/>
<gene>
    <name evidence="3" type="ORF">HYN46_16780</name>
</gene>
<comment type="similarity">
    <text evidence="1">Belongs to the PhzF family.</text>
</comment>
<protein>
    <submittedName>
        <fullName evidence="3">PhzF family phenazine biosynthesis protein</fullName>
    </submittedName>
</protein>
<dbReference type="Proteomes" id="UP000253940">
    <property type="component" value="Chromosome"/>
</dbReference>
<organism evidence="3 4">
    <name type="scientific">Aquirhabdus parva</name>
    <dbReference type="NCBI Taxonomy" id="2283318"/>
    <lineage>
        <taxon>Bacteria</taxon>
        <taxon>Pseudomonadati</taxon>
        <taxon>Pseudomonadota</taxon>
        <taxon>Gammaproteobacteria</taxon>
        <taxon>Moraxellales</taxon>
        <taxon>Moraxellaceae</taxon>
        <taxon>Aquirhabdus</taxon>
    </lineage>
</organism>
<dbReference type="InterPro" id="IPR003719">
    <property type="entry name" value="Phenazine_PhzF-like"/>
</dbReference>
<dbReference type="Gene3D" id="3.10.310.10">
    <property type="entry name" value="Diaminopimelate Epimerase, Chain A, domain 1"/>
    <property type="match status" value="2"/>
</dbReference>